<proteinExistence type="predicted"/>
<evidence type="ECO:0000259" key="4">
    <source>
        <dbReference type="Pfam" id="PF22834"/>
    </source>
</evidence>
<protein>
    <recommendedName>
        <fullName evidence="7">DUF4524 domain-containing protein</fullName>
    </recommendedName>
</protein>
<name>A0AAV2MTI7_KNICA</name>
<dbReference type="InterPro" id="IPR053900">
    <property type="entry name" value="C5orf34-like_dom"/>
</dbReference>
<dbReference type="InterPro" id="IPR027830">
    <property type="entry name" value="C5orf34-like_N"/>
</dbReference>
<dbReference type="InterPro" id="IPR053901">
    <property type="entry name" value="C5orf34-like"/>
</dbReference>
<evidence type="ECO:0000313" key="5">
    <source>
        <dbReference type="EMBL" id="CAL1616251.1"/>
    </source>
</evidence>
<evidence type="ECO:0000259" key="2">
    <source>
        <dbReference type="Pfam" id="PF15025"/>
    </source>
</evidence>
<evidence type="ECO:0000256" key="1">
    <source>
        <dbReference type="SAM" id="MobiDB-lite"/>
    </source>
</evidence>
<feature type="domain" description="C5orf34-like" evidence="4">
    <location>
        <begin position="274"/>
        <end position="358"/>
    </location>
</feature>
<dbReference type="Proteomes" id="UP001497482">
    <property type="component" value="Chromosome 9"/>
</dbReference>
<organism evidence="5 6">
    <name type="scientific">Knipowitschia caucasica</name>
    <name type="common">Caucasian dwarf goby</name>
    <name type="synonym">Pomatoschistus caucasicus</name>
    <dbReference type="NCBI Taxonomy" id="637954"/>
    <lineage>
        <taxon>Eukaryota</taxon>
        <taxon>Metazoa</taxon>
        <taxon>Chordata</taxon>
        <taxon>Craniata</taxon>
        <taxon>Vertebrata</taxon>
        <taxon>Euteleostomi</taxon>
        <taxon>Actinopterygii</taxon>
        <taxon>Neopterygii</taxon>
        <taxon>Teleostei</taxon>
        <taxon>Neoteleostei</taxon>
        <taxon>Acanthomorphata</taxon>
        <taxon>Gobiaria</taxon>
        <taxon>Gobiiformes</taxon>
        <taxon>Gobioidei</taxon>
        <taxon>Gobiidae</taxon>
        <taxon>Gobiinae</taxon>
        <taxon>Knipowitschia</taxon>
    </lineage>
</organism>
<dbReference type="AlphaFoldDB" id="A0AAV2MTI7"/>
<dbReference type="Pfam" id="PF15025">
    <property type="entry name" value="C5orf34-like_N"/>
    <property type="match status" value="1"/>
</dbReference>
<keyword evidence="6" id="KW-1185">Reference proteome</keyword>
<reference evidence="5 6" key="1">
    <citation type="submission" date="2024-04" db="EMBL/GenBank/DDBJ databases">
        <authorList>
            <person name="Waldvogel A.-M."/>
            <person name="Schoenle A."/>
        </authorList>
    </citation>
    <scope>NUCLEOTIDE SEQUENCE [LARGE SCALE GENOMIC DNA]</scope>
</reference>
<dbReference type="EMBL" id="OZ035831">
    <property type="protein sequence ID" value="CAL1616251.1"/>
    <property type="molecule type" value="Genomic_DNA"/>
</dbReference>
<feature type="domain" description="C5orf34-like second" evidence="3">
    <location>
        <begin position="109"/>
        <end position="212"/>
    </location>
</feature>
<dbReference type="PANTHER" id="PTHR34531">
    <property type="entry name" value="ZGC:153352"/>
    <property type="match status" value="1"/>
</dbReference>
<evidence type="ECO:0000259" key="3">
    <source>
        <dbReference type="Pfam" id="PF22833"/>
    </source>
</evidence>
<dbReference type="Pfam" id="PF22834">
    <property type="entry name" value="Polo_box_4"/>
    <property type="match status" value="1"/>
</dbReference>
<dbReference type="Pfam" id="PF22833">
    <property type="entry name" value="C5orf34_2nd"/>
    <property type="match status" value="1"/>
</dbReference>
<feature type="domain" description="C5orf34-like N-terminal" evidence="2">
    <location>
        <begin position="1"/>
        <end position="68"/>
    </location>
</feature>
<dbReference type="PANTHER" id="PTHR34531:SF1">
    <property type="entry name" value="CHROMOSOME 5 OPEN READING FRAME 34"/>
    <property type="match status" value="1"/>
</dbReference>
<gene>
    <name evidence="5" type="ORF">KC01_LOCUS42052</name>
</gene>
<sequence length="448" mass="50019">MIMYEDQSVEVTCVHGARLQLSPCGSEFVLLKDHDPTALVPRERLRQRTRFTISAYKVLLTTALTFRNKYADQPYLPEELIPYGHKKYFFSHSSEVQWSVTCDAEVGPGGETIISSGDGRAVLKLSPCGEDFTVEFTCSVSHNDKRHIQQSVSTSSADRMAKNGPVRSRSRSPLSISKDNSEPEKMFQSVTVVQHQSCCAAPAIWAHPLSLAKKHVKADDSPSKADVTSKHSGEATIQLPQALSLSCSMPHWHRWRTLAEGKNDEPHLVGAELVKVMWCQGVTYRIIGGTVPVVEVSVGDGSVIRSKGILTSYFTHYKHEPVSGKVKEIIYHTHGLPPDVPGQVYSICSIVSRASRILTCYIEANQSLKCPAPSCLHKDKPIVHNRTKSVETFTTCMTDRKEVEDGCYRSDIVEEELKKIQRINSLFSELRKTLNKMKDLKLSPSRNH</sequence>
<evidence type="ECO:0000313" key="6">
    <source>
        <dbReference type="Proteomes" id="UP001497482"/>
    </source>
</evidence>
<accession>A0AAV2MTI7</accession>
<dbReference type="InterPro" id="IPR053899">
    <property type="entry name" value="C5orf34-like_2nd"/>
</dbReference>
<evidence type="ECO:0008006" key="7">
    <source>
        <dbReference type="Google" id="ProtNLM"/>
    </source>
</evidence>
<feature type="region of interest" description="Disordered" evidence="1">
    <location>
        <begin position="148"/>
        <end position="182"/>
    </location>
</feature>